<protein>
    <submittedName>
        <fullName evidence="4">Phosphorylase</fullName>
    </submittedName>
</protein>
<dbReference type="Gene3D" id="3.30.428.70">
    <property type="match status" value="1"/>
</dbReference>
<dbReference type="Pfam" id="PF09830">
    <property type="entry name" value="ATP_transf"/>
    <property type="match status" value="1"/>
</dbReference>
<dbReference type="InterPro" id="IPR036265">
    <property type="entry name" value="HIT-like_sf"/>
</dbReference>
<dbReference type="GO" id="GO:0005524">
    <property type="term" value="F:ATP binding"/>
    <property type="evidence" value="ECO:0007669"/>
    <property type="project" value="InterPro"/>
</dbReference>
<reference evidence="4 5" key="1">
    <citation type="submission" date="2018-01" db="EMBL/GenBank/DDBJ databases">
        <title>Whole genome analyses suggest that Burkholderia sensu lato contains two further novel genera in the rhizoxinica-symbiotica group Mycetohabitans gen. nov., and Trinickia gen. nov.: implications for the evolution of diazotrophy and nodulation in the Burkholderiaceae.</title>
        <authorList>
            <person name="Estrada-de los Santos P."/>
            <person name="Palmer M."/>
            <person name="Chavez-Ramirez B."/>
            <person name="Beukes C."/>
            <person name="Steenkamp E.T."/>
            <person name="Hirsch A.M."/>
            <person name="Manyaka P."/>
            <person name="Maluk M."/>
            <person name="Lafos M."/>
            <person name="Crook M."/>
            <person name="Gross E."/>
            <person name="Simon M.F."/>
            <person name="Bueno dos Reis Junior F."/>
            <person name="Poole P.S."/>
            <person name="Venter S.N."/>
            <person name="James E.K."/>
        </authorList>
    </citation>
    <scope>NUCLEOTIDE SEQUENCE [LARGE SCALE GENOMIC DNA]</scope>
    <source>
        <strain evidence="4 5">GP25-8</strain>
    </source>
</reference>
<dbReference type="InterPro" id="IPR019200">
    <property type="entry name" value="ATP_adenylylTrfase_C"/>
</dbReference>
<feature type="domain" description="Ap4A phosphorylase 1/2 N-terminal" evidence="3">
    <location>
        <begin position="4"/>
        <end position="172"/>
    </location>
</feature>
<dbReference type="PIRSF" id="PIRSF000846">
    <property type="entry name" value="ATP_adenylyltr"/>
    <property type="match status" value="1"/>
</dbReference>
<gene>
    <name evidence="4" type="ORF">C0Z19_01230</name>
</gene>
<dbReference type="Proteomes" id="UP000235347">
    <property type="component" value="Unassembled WGS sequence"/>
</dbReference>
<dbReference type="InterPro" id="IPR043171">
    <property type="entry name" value="Ap4A_phos1/2-like"/>
</dbReference>
<dbReference type="AlphaFoldDB" id="A0A2N7WG82"/>
<feature type="domain" description="ATP adenylyltransferase C-terminal" evidence="2">
    <location>
        <begin position="185"/>
        <end position="293"/>
    </location>
</feature>
<dbReference type="GO" id="GO:0009117">
    <property type="term" value="P:nucleotide metabolic process"/>
    <property type="evidence" value="ECO:0007669"/>
    <property type="project" value="InterPro"/>
</dbReference>
<dbReference type="Pfam" id="PF19327">
    <property type="entry name" value="Ap4A_phos_N"/>
    <property type="match status" value="1"/>
</dbReference>
<dbReference type="InterPro" id="IPR009163">
    <property type="entry name" value="Ap4A_phos1/2"/>
</dbReference>
<evidence type="ECO:0000256" key="1">
    <source>
        <dbReference type="PIRSR" id="PIRSR000846-1"/>
    </source>
</evidence>
<evidence type="ECO:0000259" key="3">
    <source>
        <dbReference type="Pfam" id="PF19327"/>
    </source>
</evidence>
<comment type="caution">
    <text evidence="4">The sequence shown here is derived from an EMBL/GenBank/DDBJ whole genome shotgun (WGS) entry which is preliminary data.</text>
</comment>
<dbReference type="GO" id="GO:0003877">
    <property type="term" value="F:ATP:ADP adenylyltransferase activity"/>
    <property type="evidence" value="ECO:0007669"/>
    <property type="project" value="InterPro"/>
</dbReference>
<accession>A0A2N7WG82</accession>
<dbReference type="PANTHER" id="PTHR38420">
    <property type="entry name" value="AP-4-A PHOSPHORYLASE II"/>
    <property type="match status" value="1"/>
</dbReference>
<evidence type="ECO:0000313" key="4">
    <source>
        <dbReference type="EMBL" id="PMS28373.1"/>
    </source>
</evidence>
<keyword evidence="5" id="KW-1185">Reference proteome</keyword>
<sequence>MAACSLQPGTLRPAIIGRTAHALACGALRPIETVQTTLDDSGIRFVVRQVSSLVGKRRQETSAPQRFVDPFLPHDPDLFVADVSATHFALLNKFNVIDHHLLIVTRAFEPQEALLDLDDFAAWFACLTEFDALGFYNGGREAGASQPHKHMQVVPLPLGDSGQSLPIAPLIEAASFDGPVGTLPGLPFGHAFARLEPASIAQAAAQALDRYRLLLDAAGLRSIVVDGRPHQSTPYNLLMTPRWMLLVPRSAECAAGIPINSLGFAGSLFVRNAEQFDELRQIGPMTALCRVGVARRDNA</sequence>
<evidence type="ECO:0000259" key="2">
    <source>
        <dbReference type="Pfam" id="PF09830"/>
    </source>
</evidence>
<name>A0A2N7WG82_9BURK</name>
<dbReference type="EMBL" id="PNYB01000001">
    <property type="protein sequence ID" value="PMS28373.1"/>
    <property type="molecule type" value="Genomic_DNA"/>
</dbReference>
<proteinExistence type="predicted"/>
<dbReference type="PANTHER" id="PTHR38420:SF1">
    <property type="entry name" value="PUTATIVE (AFU_ORTHOLOGUE AFUA_5G14690)-RELATED"/>
    <property type="match status" value="1"/>
</dbReference>
<dbReference type="InterPro" id="IPR045759">
    <property type="entry name" value="Ap4A_phos1/2_N"/>
</dbReference>
<dbReference type="RefSeq" id="WP_102607962.1">
    <property type="nucleotide sequence ID" value="NZ_CADIKD010000006.1"/>
</dbReference>
<feature type="active site" description="Nucleophile" evidence="1">
    <location>
        <position position="150"/>
    </location>
</feature>
<evidence type="ECO:0000313" key="5">
    <source>
        <dbReference type="Proteomes" id="UP000235347"/>
    </source>
</evidence>
<organism evidence="4 5">
    <name type="scientific">Trinickia soli</name>
    <dbReference type="NCBI Taxonomy" id="380675"/>
    <lineage>
        <taxon>Bacteria</taxon>
        <taxon>Pseudomonadati</taxon>
        <taxon>Pseudomonadota</taxon>
        <taxon>Betaproteobacteria</taxon>
        <taxon>Burkholderiales</taxon>
        <taxon>Burkholderiaceae</taxon>
        <taxon>Trinickia</taxon>
    </lineage>
</organism>
<dbReference type="SUPFAM" id="SSF54197">
    <property type="entry name" value="HIT-like"/>
    <property type="match status" value="1"/>
</dbReference>